<dbReference type="GO" id="GO:0008483">
    <property type="term" value="F:transaminase activity"/>
    <property type="evidence" value="ECO:0007669"/>
    <property type="project" value="UniProtKB-KW"/>
</dbReference>
<dbReference type="PANTHER" id="PTHR43586:SF8">
    <property type="entry name" value="CYSTEINE DESULFURASE 1, CHLOROPLASTIC"/>
    <property type="match status" value="1"/>
</dbReference>
<evidence type="ECO:0000313" key="8">
    <source>
        <dbReference type="Proteomes" id="UP000430508"/>
    </source>
</evidence>
<evidence type="ECO:0000259" key="6">
    <source>
        <dbReference type="Pfam" id="PF00266"/>
    </source>
</evidence>
<gene>
    <name evidence="7" type="ORF">GQ588_11120</name>
</gene>
<dbReference type="InterPro" id="IPR020578">
    <property type="entry name" value="Aminotrans_V_PyrdxlP_BS"/>
</dbReference>
<dbReference type="Gene3D" id="3.40.640.10">
    <property type="entry name" value="Type I PLP-dependent aspartate aminotransferase-like (Major domain)"/>
    <property type="match status" value="1"/>
</dbReference>
<evidence type="ECO:0000256" key="2">
    <source>
        <dbReference type="ARBA" id="ARBA00010447"/>
    </source>
</evidence>
<dbReference type="InterPro" id="IPR015421">
    <property type="entry name" value="PyrdxlP-dep_Trfase_major"/>
</dbReference>
<dbReference type="Gene3D" id="3.90.1150.10">
    <property type="entry name" value="Aspartate Aminotransferase, domain 1"/>
    <property type="match status" value="1"/>
</dbReference>
<feature type="domain" description="Aminotransferase class V" evidence="6">
    <location>
        <begin position="32"/>
        <end position="425"/>
    </location>
</feature>
<reference evidence="7 8" key="1">
    <citation type="submission" date="2019-12" db="EMBL/GenBank/DDBJ databases">
        <title>Sequence classification of anaerobic respiratory reductive dehalogenases: First we see many, then we see few.</title>
        <authorList>
            <person name="Molenda O."/>
            <person name="Puentes Jacome L.A."/>
            <person name="Cao X."/>
            <person name="Nesbo C.L."/>
            <person name="Tang S."/>
            <person name="Morson N."/>
            <person name="Patron J."/>
            <person name="Lomheim L."/>
            <person name="Wishart D.S."/>
            <person name="Edwards E.A."/>
        </authorList>
    </citation>
    <scope>NUCLEOTIDE SEQUENCE [LARGE SCALE GENOMIC DNA]</scope>
    <source>
        <strain evidence="7 8">12DCA</strain>
    </source>
</reference>
<dbReference type="RefSeq" id="WP_019226638.1">
    <property type="nucleotide sequence ID" value="NZ_CP046996.1"/>
</dbReference>
<dbReference type="SUPFAM" id="SSF53383">
    <property type="entry name" value="PLP-dependent transferases"/>
    <property type="match status" value="1"/>
</dbReference>
<proteinExistence type="inferred from homology"/>
<dbReference type="PANTHER" id="PTHR43586">
    <property type="entry name" value="CYSTEINE DESULFURASE"/>
    <property type="match status" value="1"/>
</dbReference>
<dbReference type="InterPro" id="IPR015424">
    <property type="entry name" value="PyrdxlP-dep_Trfase"/>
</dbReference>
<accession>A0A857DLZ8</accession>
<keyword evidence="7" id="KW-0808">Transferase</keyword>
<evidence type="ECO:0000256" key="1">
    <source>
        <dbReference type="ARBA" id="ARBA00001933"/>
    </source>
</evidence>
<comment type="cofactor">
    <cofactor evidence="1 5">
        <name>pyridoxal 5'-phosphate</name>
        <dbReference type="ChEBI" id="CHEBI:597326"/>
    </cofactor>
</comment>
<evidence type="ECO:0000256" key="4">
    <source>
        <dbReference type="ARBA" id="ARBA00050776"/>
    </source>
</evidence>
<evidence type="ECO:0000256" key="5">
    <source>
        <dbReference type="RuleBase" id="RU004504"/>
    </source>
</evidence>
<keyword evidence="7" id="KW-0032">Aminotransferase</keyword>
<dbReference type="AlphaFoldDB" id="A0A857DLZ8"/>
<keyword evidence="3" id="KW-0663">Pyridoxal phosphate</keyword>
<organism evidence="7 8">
    <name type="scientific">Dehalobacter restrictus</name>
    <dbReference type="NCBI Taxonomy" id="55583"/>
    <lineage>
        <taxon>Bacteria</taxon>
        <taxon>Bacillati</taxon>
        <taxon>Bacillota</taxon>
        <taxon>Clostridia</taxon>
        <taxon>Eubacteriales</taxon>
        <taxon>Desulfitobacteriaceae</taxon>
        <taxon>Dehalobacter</taxon>
    </lineage>
</organism>
<comment type="catalytic activity">
    <reaction evidence="4">
        <text>(sulfur carrier)-H + L-cysteine = (sulfur carrier)-SH + L-alanine</text>
        <dbReference type="Rhea" id="RHEA:43892"/>
        <dbReference type="Rhea" id="RHEA-COMP:14737"/>
        <dbReference type="Rhea" id="RHEA-COMP:14739"/>
        <dbReference type="ChEBI" id="CHEBI:29917"/>
        <dbReference type="ChEBI" id="CHEBI:35235"/>
        <dbReference type="ChEBI" id="CHEBI:57972"/>
        <dbReference type="ChEBI" id="CHEBI:64428"/>
        <dbReference type="EC" id="2.8.1.7"/>
    </reaction>
</comment>
<protein>
    <submittedName>
        <fullName evidence="7">Aminotransferase class V-fold PLP-dependent enzyme</fullName>
    </submittedName>
</protein>
<dbReference type="GO" id="GO:0031071">
    <property type="term" value="F:cysteine desulfurase activity"/>
    <property type="evidence" value="ECO:0007669"/>
    <property type="project" value="UniProtKB-EC"/>
</dbReference>
<dbReference type="PROSITE" id="PS00595">
    <property type="entry name" value="AA_TRANSFER_CLASS_5"/>
    <property type="match status" value="1"/>
</dbReference>
<sequence>MSIAITKMNYGKLVVGIDAEVELKNGKNCRGINFDNAATTPPFVSVLQEISSFAPYYSSIHRGSGYKSKLSSEKYESARKTVMDFVGADHKRDVVIFVKNATEAINKVAFRLSQDVDPYIKSVILSTSMEHHSNDLPWREKYEVDYIEVDECGRLIFNDFIEKLEKYKGRVKLVTVAGASNVTGYVNPVHRIAEWAHKYGAKVMVDGSQLLPHQPFDTKPSASSKHIDFLVFSAHKMYAPFGTGVLIGPKDFFLKGSPDYQGGGTVKAVTRDFVIWNDPPSKDEAGTPNLMGVLALAASIKTLSAIGMRNVYKHEKTLTSQLIQGLKKIDCIDIYCAEDQSQERVGIVPFNMKGIYHEKLADILAGEAGISVRSGCFCAHPYVQKLMKVEPAILSAVADHLPENRPGMVRVSFGLYNEPHEVGRLLEALQEIAKDRRRYLKMYS</sequence>
<evidence type="ECO:0000256" key="3">
    <source>
        <dbReference type="ARBA" id="ARBA00022898"/>
    </source>
</evidence>
<dbReference type="InterPro" id="IPR015422">
    <property type="entry name" value="PyrdxlP-dep_Trfase_small"/>
</dbReference>
<dbReference type="InterPro" id="IPR000192">
    <property type="entry name" value="Aminotrans_V_dom"/>
</dbReference>
<comment type="similarity">
    <text evidence="2">Belongs to the class-V pyridoxal-phosphate-dependent aminotransferase family. Csd subfamily.</text>
</comment>
<name>A0A857DLZ8_9FIRM</name>
<dbReference type="Pfam" id="PF00266">
    <property type="entry name" value="Aminotran_5"/>
    <property type="match status" value="1"/>
</dbReference>
<dbReference type="EMBL" id="CP046996">
    <property type="protein sequence ID" value="QHA01146.1"/>
    <property type="molecule type" value="Genomic_DNA"/>
</dbReference>
<evidence type="ECO:0000313" key="7">
    <source>
        <dbReference type="EMBL" id="QHA01146.1"/>
    </source>
</evidence>
<dbReference type="Proteomes" id="UP000430508">
    <property type="component" value="Chromosome"/>
</dbReference>